<evidence type="ECO:0000256" key="5">
    <source>
        <dbReference type="SAM" id="MobiDB-lite"/>
    </source>
</evidence>
<organism evidence="6">
    <name type="scientific">Ctenodactylus gundi</name>
    <name type="common">Northern gundi</name>
    <dbReference type="NCBI Taxonomy" id="10166"/>
    <lineage>
        <taxon>Eukaryota</taxon>
        <taxon>Metazoa</taxon>
        <taxon>Chordata</taxon>
        <taxon>Craniata</taxon>
        <taxon>Vertebrata</taxon>
        <taxon>Euteleostomi</taxon>
        <taxon>Mammalia</taxon>
        <taxon>Eutheria</taxon>
        <taxon>Euarchontoglires</taxon>
        <taxon>Glires</taxon>
        <taxon>Rodentia</taxon>
        <taxon>Hystricomorpha</taxon>
        <taxon>Ctenodactylidae</taxon>
        <taxon>Ctenodactylus</taxon>
    </lineage>
</organism>
<dbReference type="PANTHER" id="PTHR11289">
    <property type="entry name" value="BREAST CANCER TYPE 2 SUSCEPTIBILITY PROTEIN BRCA2"/>
    <property type="match status" value="1"/>
</dbReference>
<evidence type="ECO:0000313" key="6">
    <source>
        <dbReference type="EMBL" id="AEP18376.1"/>
    </source>
</evidence>
<dbReference type="InterPro" id="IPR002093">
    <property type="entry name" value="BRCA2_repeat"/>
</dbReference>
<feature type="non-terminal residue" evidence="6">
    <location>
        <position position="1"/>
    </location>
</feature>
<name>G5CX36_CTEGU</name>
<evidence type="ECO:0000256" key="2">
    <source>
        <dbReference type="ARBA" id="ARBA00022763"/>
    </source>
</evidence>
<evidence type="ECO:0000256" key="3">
    <source>
        <dbReference type="ARBA" id="ARBA00023204"/>
    </source>
</evidence>
<dbReference type="GO" id="GO:0000724">
    <property type="term" value="P:double-strand break repair via homologous recombination"/>
    <property type="evidence" value="ECO:0007669"/>
    <property type="project" value="InterPro"/>
</dbReference>
<feature type="repeat" description="BRCA2" evidence="4">
    <location>
        <begin position="1181"/>
        <end position="1215"/>
    </location>
</feature>
<dbReference type="PANTHER" id="PTHR11289:SF0">
    <property type="entry name" value="BREAST CANCER TYPE 2 SUSCEPTIBILITY PROTEIN"/>
    <property type="match status" value="1"/>
</dbReference>
<dbReference type="GO" id="GO:0006355">
    <property type="term" value="P:regulation of DNA-templated transcription"/>
    <property type="evidence" value="ECO:0007669"/>
    <property type="project" value="TreeGrafter"/>
</dbReference>
<feature type="repeat" description="BRCA2" evidence="4">
    <location>
        <begin position="999"/>
        <end position="1033"/>
    </location>
</feature>
<evidence type="ECO:0000256" key="4">
    <source>
        <dbReference type="PROSITE-ProRule" id="PRU00032"/>
    </source>
</evidence>
<keyword evidence="1" id="KW-0677">Repeat</keyword>
<feature type="non-terminal residue" evidence="6">
    <location>
        <position position="1408"/>
    </location>
</feature>
<dbReference type="Pfam" id="PF00634">
    <property type="entry name" value="BRCA2"/>
    <property type="match status" value="6"/>
</dbReference>
<evidence type="ECO:0000256" key="1">
    <source>
        <dbReference type="ARBA" id="ARBA00022737"/>
    </source>
</evidence>
<protein>
    <submittedName>
        <fullName evidence="6">Breast and ovarian cancer susceptibility 2</fullName>
    </submittedName>
</protein>
<feature type="region of interest" description="Disordered" evidence="5">
    <location>
        <begin position="1113"/>
        <end position="1136"/>
    </location>
</feature>
<accession>G5CX36</accession>
<keyword evidence="3" id="KW-0234">DNA repair</keyword>
<feature type="repeat" description="BRCA2" evidence="4">
    <location>
        <begin position="345"/>
        <end position="379"/>
    </location>
</feature>
<dbReference type="PIRSF" id="PIRSF002397">
    <property type="entry name" value="BRCA2"/>
    <property type="match status" value="1"/>
</dbReference>
<proteinExistence type="predicted"/>
<keyword evidence="2" id="KW-0227">DNA damage</keyword>
<feature type="repeat" description="BRCA2" evidence="4">
    <location>
        <begin position="560"/>
        <end position="594"/>
    </location>
</feature>
<reference evidence="6" key="1">
    <citation type="journal article" date="2011" name="Science">
        <title>Impacts of the Cretaceous Terrestrial Revolution and KPg extinction on mammal diversification.</title>
        <authorList>
            <person name="Meredith R.W."/>
            <person name="Janecka J.E."/>
            <person name="Gatesy J."/>
            <person name="Ryder O.A."/>
            <person name="Fisher C.A."/>
            <person name="Teeling E.C."/>
            <person name="Goodbla A."/>
            <person name="Eizirik E."/>
            <person name="Simao T.L."/>
            <person name="Stadler T."/>
            <person name="Rabosky D.L."/>
            <person name="Honeycutt R.L."/>
            <person name="Flynn J.J."/>
            <person name="Ingram C.M."/>
            <person name="Steiner C."/>
            <person name="Williams T.L."/>
            <person name="Robinson T.J."/>
            <person name="Burk-Herrick A."/>
            <person name="Westerman M."/>
            <person name="Ayoub N.A."/>
            <person name="Springer M.S."/>
            <person name="Murphy W.J."/>
        </authorList>
    </citation>
    <scope>NUCLEOTIDE SEQUENCE</scope>
</reference>
<dbReference type="InterPro" id="IPR015525">
    <property type="entry name" value="BRCA2"/>
</dbReference>
<feature type="repeat" description="BRCA2" evidence="4">
    <location>
        <begin position="858"/>
        <end position="892"/>
    </location>
</feature>
<dbReference type="PROSITE" id="PS50138">
    <property type="entry name" value="BRCA2_REPEAT"/>
    <property type="match status" value="7"/>
</dbReference>
<dbReference type="EMBL" id="JN414338">
    <property type="protein sequence ID" value="AEP18376.1"/>
    <property type="molecule type" value="Genomic_DNA"/>
</dbReference>
<feature type="repeat" description="BRCA2" evidence="4">
    <location>
        <begin position="1310"/>
        <end position="1344"/>
    </location>
</feature>
<dbReference type="GO" id="GO:0005634">
    <property type="term" value="C:nucleus"/>
    <property type="evidence" value="ECO:0007669"/>
    <property type="project" value="TreeGrafter"/>
</dbReference>
<feature type="repeat" description="BRCA2" evidence="4">
    <location>
        <begin position="760"/>
        <end position="794"/>
    </location>
</feature>
<gene>
    <name evidence="6" type="primary">BRCA2</name>
</gene>
<sequence length="1408" mass="157282">SLTDIFGTNLKKCSNNGWSSANTVSQGVNNKGAKVNKEEHSFIIPQADLFSYLQKRQCEDDPKRQKVSDIKGKLLVVASQPTVQYSEVKCSGIFFHSQKSFVDDYNISSLTLTLGPKDSLSNLAVISTEKESYKVTEKLKCTHCETGIQLSKTFMEKNQEICILKEDSENTHLWLPEKYKKVAAFPVKMPFIQNTNLTVIQKDQEETTLVSEMIANRSSEELFSDGDNNFAFQITDDRNNHVLGNNQQLYESDFSCAKESTLQHSAFIADGDICDKQAVQMLVTEDFDSSNIVYGFKKENRNGTKQHLKINSDQNLKSDTSLHMKPNRNNDYTDKWSGLLYRVPSHSFEGSFRTASNKEIKLSEQTIEKSKMLFKDIEEEYPASSTCVECVNFLSLSNQKKLSKTHVFDTQPIKIMSAHVQSSASVSNCENNHAVSQVSSLKGDCNSTSNLTPSQKADITELSTILEESGSQFEFTQFRKPSHIIQNNTSAMPENQVTVLNTTSRESKDVDLHLIADASSVHQVNSNKKLEGMVGVKQKFACLLKNNPDRNVSRYLTDENEVEFGGFYSALGTKLTISSEALQKAAKLFSDIENISEETSTEVNTKSSSSVKCDSISEFKIKNDRNLNEKNYYQLALQNNTVMTTGTFNRENCMRNRESKDNKYTVASINACKLGESNGSNLSKNDTIYIHRDKNNLPSKDQHKKDLQLFHQFVRDGSTQPKETLSDLTCLEVVKDEACHNNSNKEQLSGEKMEQSVKNFDIFDTSLKTESGKNTKVTEESLNKAVYFFDQKTQLNDFSDSLNSELLSGINKNEVDTSSHGETDIAKSNIVGSNIPFCTKNQLLTVQQQPKCEKENIKDPNLLSFHIANGKNVKIAEISLDKLSNLFDEEKQDVSKIASFSHQGAKILKDREDCKEGLELGETTAPECEEMQNCLDDKEKKSVSNKTRILPWLSDNLDRQSKNLETSNNMSLKVNENVEKETANCPTTSCINQSSYSDVENSVVAFYTGHGRKISVNQASLIKAKKWLSEVLVNQQEELSTAKVVCVREYPEDYVENPFYETSNSIIIENDKICLSEKQDSTSLSTSMMSNSNHSECQPVDVYNDSGYLSKNNTDSGTEQVIKNTSGKNTGFSEISPVRETNTYPQTINENSCVQKQVVNSLPCKDENVVLNLARSNSENFETGPPAFSTASGKIVCVSQDSIKKVKEIFTEKRNKAIKEYAESKSATGQRKVEDYNKALDNSENVFSNSVDKKYGHTHKIFDDIQSEKSSYNKNMSGLEKFSGIPPCAGWKTSHICKFNIGELSKSASSMNACNIFSTASGKSVQVSDASLQKARQVFTEIEDSANRPFSKVSLKSNEVRSNQFMREENSIIHTPGKVLSSPKSFQCNKDSSAFSGFSTASGKTVAV</sequence>